<gene>
    <name evidence="1" type="ORF">V8G54_013512</name>
</gene>
<sequence>MSDGFLWHSIWVRIRSRADVASRGSFLDRSPEDGVHEIENDVVDGKRIDERLNKLESKLNEIASFFKTSTPEIAKKCGICISTNHYTNECPSLMETNMENSSQAFAASMIGGNRPYQNCHDSSSNRY</sequence>
<evidence type="ECO:0000313" key="1">
    <source>
        <dbReference type="EMBL" id="WVZ15946.1"/>
    </source>
</evidence>
<protein>
    <submittedName>
        <fullName evidence="1">Uncharacterized protein</fullName>
    </submittedName>
</protein>
<name>A0AAQ3S4X6_VIGMU</name>
<evidence type="ECO:0000313" key="2">
    <source>
        <dbReference type="Proteomes" id="UP001374535"/>
    </source>
</evidence>
<proteinExistence type="predicted"/>
<dbReference type="Proteomes" id="UP001374535">
    <property type="component" value="Chromosome 4"/>
</dbReference>
<organism evidence="1 2">
    <name type="scientific">Vigna mungo</name>
    <name type="common">Black gram</name>
    <name type="synonym">Phaseolus mungo</name>
    <dbReference type="NCBI Taxonomy" id="3915"/>
    <lineage>
        <taxon>Eukaryota</taxon>
        <taxon>Viridiplantae</taxon>
        <taxon>Streptophyta</taxon>
        <taxon>Embryophyta</taxon>
        <taxon>Tracheophyta</taxon>
        <taxon>Spermatophyta</taxon>
        <taxon>Magnoliopsida</taxon>
        <taxon>eudicotyledons</taxon>
        <taxon>Gunneridae</taxon>
        <taxon>Pentapetalae</taxon>
        <taxon>rosids</taxon>
        <taxon>fabids</taxon>
        <taxon>Fabales</taxon>
        <taxon>Fabaceae</taxon>
        <taxon>Papilionoideae</taxon>
        <taxon>50 kb inversion clade</taxon>
        <taxon>NPAAA clade</taxon>
        <taxon>indigoferoid/millettioid clade</taxon>
        <taxon>Phaseoleae</taxon>
        <taxon>Vigna</taxon>
    </lineage>
</organism>
<reference evidence="1 2" key="1">
    <citation type="journal article" date="2023" name="Life. Sci Alliance">
        <title>Evolutionary insights into 3D genome organization and epigenetic landscape of Vigna mungo.</title>
        <authorList>
            <person name="Junaid A."/>
            <person name="Singh B."/>
            <person name="Bhatia S."/>
        </authorList>
    </citation>
    <scope>NUCLEOTIDE SEQUENCE [LARGE SCALE GENOMIC DNA]</scope>
    <source>
        <strain evidence="1">Urdbean</strain>
    </source>
</reference>
<dbReference type="EMBL" id="CP144697">
    <property type="protein sequence ID" value="WVZ15946.1"/>
    <property type="molecule type" value="Genomic_DNA"/>
</dbReference>
<dbReference type="AlphaFoldDB" id="A0AAQ3S4X6"/>
<accession>A0AAQ3S4X6</accession>
<keyword evidence="2" id="KW-1185">Reference proteome</keyword>